<dbReference type="Gene3D" id="3.40.720.10">
    <property type="entry name" value="Alkaline Phosphatase, subunit A"/>
    <property type="match status" value="1"/>
</dbReference>
<comment type="caution">
    <text evidence="4">The sequence shown here is derived from an EMBL/GenBank/DDBJ whole genome shotgun (WGS) entry which is preliminary data.</text>
</comment>
<dbReference type="Gene3D" id="3.30.1120.10">
    <property type="match status" value="1"/>
</dbReference>
<dbReference type="GO" id="GO:0004065">
    <property type="term" value="F:arylsulfatase activity"/>
    <property type="evidence" value="ECO:0007669"/>
    <property type="project" value="TreeGrafter"/>
</dbReference>
<dbReference type="GO" id="GO:0016740">
    <property type="term" value="F:transferase activity"/>
    <property type="evidence" value="ECO:0007669"/>
    <property type="project" value="UniProtKB-KW"/>
</dbReference>
<evidence type="ECO:0000313" key="5">
    <source>
        <dbReference type="Proteomes" id="UP000321080"/>
    </source>
</evidence>
<evidence type="ECO:0000256" key="2">
    <source>
        <dbReference type="ARBA" id="ARBA00022801"/>
    </source>
</evidence>
<dbReference type="AlphaFoldDB" id="A0A5C7GKY5"/>
<dbReference type="InterPro" id="IPR017850">
    <property type="entry name" value="Alkaline_phosphatase_core_sf"/>
</dbReference>
<feature type="domain" description="Sulfatase N-terminal" evidence="3">
    <location>
        <begin position="25"/>
        <end position="409"/>
    </location>
</feature>
<gene>
    <name evidence="4" type="ORF">FUA22_03360</name>
</gene>
<dbReference type="InterPro" id="IPR000917">
    <property type="entry name" value="Sulfatase_N"/>
</dbReference>
<dbReference type="InterPro" id="IPR050738">
    <property type="entry name" value="Sulfatase"/>
</dbReference>
<dbReference type="Proteomes" id="UP000321080">
    <property type="component" value="Unassembled WGS sequence"/>
</dbReference>
<keyword evidence="5" id="KW-1185">Reference proteome</keyword>
<sequence>MKKLYYIIILTLGLFNCTNPKEQKPNVLFIMMDDLGYGQFGIYNDTITTSDYNPYFVHLVDSLQGYSLDKSLEFSKKAIPTLSYLANEGIIFNRAFTTSNICAPSRLGIATGMNQNKFGVYTNVDCEESGLQKGTHLAEKIQDANYSTAHIGKWHIGKRDKQIINNIRKEYQVEKKGDYYDLKKSNPILHKKIKESGYIGSVVEEQNPLNNGFDYYYGYNHWACSFYNAKNVWENFEYVGTQKNYNTEVFTDKAIDVMDSSIKSKKSFYIQLHYHAVHDSLEPKAPEKYFNKFNSGSYDLDNFYAHVNAVDENVKRMIDFLKSKDQYKNTIIVFTSDNGAMAGGSYNGHKTGSPLPGNTPFTGHKGNYYQGGFRVPMFISWPEGITQPKVSSQMVSTMDILPTIIDVSGEELPEKIDGKSLLPIINDVQKEPLHNHLVWSGLHAYKWGYLINKSTQTHSTESGFAPPCWVVIKDDYLLRFTGTLEKGIYLDHMDGRNPIIELFNIKNDPTESKDLSKDKPLIVNEMMNLYAEESKAFPPPVDWKKAKWTELQSTKSVISQ</sequence>
<evidence type="ECO:0000313" key="4">
    <source>
        <dbReference type="EMBL" id="TXG38940.1"/>
    </source>
</evidence>
<dbReference type="OrthoDB" id="9765065at2"/>
<dbReference type="EMBL" id="VRKQ01000008">
    <property type="protein sequence ID" value="TXG38940.1"/>
    <property type="molecule type" value="Genomic_DNA"/>
</dbReference>
<accession>A0A5C7GKY5</accession>
<dbReference type="Pfam" id="PF00884">
    <property type="entry name" value="Sulfatase"/>
    <property type="match status" value="1"/>
</dbReference>
<reference evidence="4 5" key="1">
    <citation type="submission" date="2019-08" db="EMBL/GenBank/DDBJ databases">
        <title>Seonamhaeicola sediminis sp. nov., isolated from marine sediment.</title>
        <authorList>
            <person name="Cao W.R."/>
        </authorList>
    </citation>
    <scope>NUCLEOTIDE SEQUENCE [LARGE SCALE GENOMIC DNA]</scope>
    <source>
        <strain evidence="4 5">1505</strain>
    </source>
</reference>
<dbReference type="PANTHER" id="PTHR42693:SF53">
    <property type="entry name" value="ENDO-4-O-SULFATASE"/>
    <property type="match status" value="1"/>
</dbReference>
<evidence type="ECO:0000259" key="3">
    <source>
        <dbReference type="Pfam" id="PF00884"/>
    </source>
</evidence>
<name>A0A5C7GKY5_9FLAO</name>
<proteinExistence type="inferred from homology"/>
<organism evidence="4 5">
    <name type="scientific">Seonamhaeicola maritimus</name>
    <dbReference type="NCBI Taxonomy" id="2591822"/>
    <lineage>
        <taxon>Bacteria</taxon>
        <taxon>Pseudomonadati</taxon>
        <taxon>Bacteroidota</taxon>
        <taxon>Flavobacteriia</taxon>
        <taxon>Flavobacteriales</taxon>
        <taxon>Flavobacteriaceae</taxon>
    </lineage>
</organism>
<evidence type="ECO:0000256" key="1">
    <source>
        <dbReference type="ARBA" id="ARBA00008779"/>
    </source>
</evidence>
<keyword evidence="2 4" id="KW-0378">Hydrolase</keyword>
<dbReference type="RefSeq" id="WP_147766421.1">
    <property type="nucleotide sequence ID" value="NZ_VRKQ01000008.1"/>
</dbReference>
<protein>
    <submittedName>
        <fullName evidence="4">Sulfatase-like hydrolase/transferase</fullName>
    </submittedName>
</protein>
<dbReference type="PANTHER" id="PTHR42693">
    <property type="entry name" value="ARYLSULFATASE FAMILY MEMBER"/>
    <property type="match status" value="1"/>
</dbReference>
<comment type="similarity">
    <text evidence="1">Belongs to the sulfatase family.</text>
</comment>
<dbReference type="SUPFAM" id="SSF53649">
    <property type="entry name" value="Alkaline phosphatase-like"/>
    <property type="match status" value="1"/>
</dbReference>
<keyword evidence="4" id="KW-0808">Transferase</keyword>